<evidence type="ECO:0000256" key="1">
    <source>
        <dbReference type="ARBA" id="ARBA00008791"/>
    </source>
</evidence>
<evidence type="ECO:0000259" key="2">
    <source>
        <dbReference type="Pfam" id="PF00582"/>
    </source>
</evidence>
<protein>
    <submittedName>
        <fullName evidence="3">Universal stress protein</fullName>
    </submittedName>
</protein>
<keyword evidence="4" id="KW-1185">Reference proteome</keyword>
<evidence type="ECO:0000313" key="3">
    <source>
        <dbReference type="EMBL" id="GIM76065.1"/>
    </source>
</evidence>
<dbReference type="RefSeq" id="WP_212999526.1">
    <property type="nucleotide sequence ID" value="NZ_BAAATW010000010.1"/>
</dbReference>
<dbReference type="PANTHER" id="PTHR31964">
    <property type="entry name" value="ADENINE NUCLEOTIDE ALPHA HYDROLASES-LIKE SUPERFAMILY PROTEIN"/>
    <property type="match status" value="1"/>
</dbReference>
<dbReference type="EMBL" id="BOQP01000027">
    <property type="protein sequence ID" value="GIM76065.1"/>
    <property type="molecule type" value="Genomic_DNA"/>
</dbReference>
<dbReference type="InterPro" id="IPR006016">
    <property type="entry name" value="UspA"/>
</dbReference>
<dbReference type="PANTHER" id="PTHR31964:SF113">
    <property type="entry name" value="USPA DOMAIN-CONTAINING PROTEIN"/>
    <property type="match status" value="1"/>
</dbReference>
<gene>
    <name evidence="3" type="ORF">Aco04nite_48470</name>
</gene>
<comment type="similarity">
    <text evidence="1">Belongs to the universal stress protein A family.</text>
</comment>
<proteinExistence type="inferred from homology"/>
<comment type="caution">
    <text evidence="3">The sequence shown here is derived from an EMBL/GenBank/DDBJ whole genome shotgun (WGS) entry which is preliminary data.</text>
</comment>
<evidence type="ECO:0000313" key="4">
    <source>
        <dbReference type="Proteomes" id="UP000680865"/>
    </source>
</evidence>
<dbReference type="PRINTS" id="PR01438">
    <property type="entry name" value="UNVRSLSTRESS"/>
</dbReference>
<dbReference type="InterPro" id="IPR006015">
    <property type="entry name" value="Universal_stress_UspA"/>
</dbReference>
<sequence length="149" mass="15632">MTDQQYDRRIVVGVDSSSGSKAALRWALSQAALSGSTVEAVAAWQDPAMTTYAYGWSPAEFDDSNIRTLTEKALAETVTDAMNPQNQVVEVRTTVVQGLASQVLPAVAAGAQLLVVGNRGHGAFAGMLLGSVSQHCVHHAPCPVVVVPE</sequence>
<organism evidence="3 4">
    <name type="scientific">Winogradskya consettensis</name>
    <dbReference type="NCBI Taxonomy" id="113560"/>
    <lineage>
        <taxon>Bacteria</taxon>
        <taxon>Bacillati</taxon>
        <taxon>Actinomycetota</taxon>
        <taxon>Actinomycetes</taxon>
        <taxon>Micromonosporales</taxon>
        <taxon>Micromonosporaceae</taxon>
        <taxon>Winogradskya</taxon>
    </lineage>
</organism>
<dbReference type="InterPro" id="IPR014729">
    <property type="entry name" value="Rossmann-like_a/b/a_fold"/>
</dbReference>
<dbReference type="Pfam" id="PF00582">
    <property type="entry name" value="Usp"/>
    <property type="match status" value="1"/>
</dbReference>
<dbReference type="AlphaFoldDB" id="A0A919SNG0"/>
<name>A0A919SNG0_9ACTN</name>
<feature type="domain" description="UspA" evidence="2">
    <location>
        <begin position="8"/>
        <end position="148"/>
    </location>
</feature>
<dbReference type="SUPFAM" id="SSF52402">
    <property type="entry name" value="Adenine nucleotide alpha hydrolases-like"/>
    <property type="match status" value="1"/>
</dbReference>
<dbReference type="Proteomes" id="UP000680865">
    <property type="component" value="Unassembled WGS sequence"/>
</dbReference>
<dbReference type="CDD" id="cd23659">
    <property type="entry name" value="USP_At3g01520-like"/>
    <property type="match status" value="1"/>
</dbReference>
<reference evidence="3" key="1">
    <citation type="submission" date="2021-03" db="EMBL/GenBank/DDBJ databases">
        <title>Whole genome shotgun sequence of Actinoplanes consettensis NBRC 14913.</title>
        <authorList>
            <person name="Komaki H."/>
            <person name="Tamura T."/>
        </authorList>
    </citation>
    <scope>NUCLEOTIDE SEQUENCE</scope>
    <source>
        <strain evidence="3">NBRC 14913</strain>
    </source>
</reference>
<accession>A0A919SNG0</accession>
<dbReference type="Gene3D" id="3.40.50.620">
    <property type="entry name" value="HUPs"/>
    <property type="match status" value="1"/>
</dbReference>